<organism evidence="10 11">
    <name type="scientific">Allosediminivita pacifica</name>
    <dbReference type="NCBI Taxonomy" id="1267769"/>
    <lineage>
        <taxon>Bacteria</taxon>
        <taxon>Pseudomonadati</taxon>
        <taxon>Pseudomonadota</taxon>
        <taxon>Alphaproteobacteria</taxon>
        <taxon>Rhodobacterales</taxon>
        <taxon>Paracoccaceae</taxon>
        <taxon>Allosediminivita</taxon>
    </lineage>
</organism>
<dbReference type="PROSITE" id="PS50893">
    <property type="entry name" value="ABC_TRANSPORTER_2"/>
    <property type="match status" value="1"/>
</dbReference>
<dbReference type="InterPro" id="IPR017871">
    <property type="entry name" value="ABC_transporter-like_CS"/>
</dbReference>
<dbReference type="Proteomes" id="UP000244069">
    <property type="component" value="Unassembled WGS sequence"/>
</dbReference>
<keyword evidence="6" id="KW-1278">Translocase</keyword>
<dbReference type="PANTHER" id="PTHR43875:SF15">
    <property type="entry name" value="TREHALOSE IMPORT ATP-BINDING PROTEIN SUGC"/>
    <property type="match status" value="1"/>
</dbReference>
<evidence type="ECO:0000256" key="4">
    <source>
        <dbReference type="ARBA" id="ARBA00022741"/>
    </source>
</evidence>
<keyword evidence="7" id="KW-0472">Membrane</keyword>
<dbReference type="SUPFAM" id="SSF50331">
    <property type="entry name" value="MOP-like"/>
    <property type="match status" value="1"/>
</dbReference>
<dbReference type="InterPro" id="IPR008995">
    <property type="entry name" value="Mo/tungstate-bd_C_term_dom"/>
</dbReference>
<evidence type="ECO:0000256" key="2">
    <source>
        <dbReference type="ARBA" id="ARBA00022448"/>
    </source>
</evidence>
<dbReference type="Pfam" id="PF00005">
    <property type="entry name" value="ABC_tran"/>
    <property type="match status" value="1"/>
</dbReference>
<comment type="caution">
    <text evidence="10">The sequence shown here is derived from an EMBL/GenBank/DDBJ whole genome shotgun (WGS) entry which is preliminary data.</text>
</comment>
<dbReference type="AlphaFoldDB" id="A0A2T5ZVH7"/>
<dbReference type="InterPro" id="IPR003593">
    <property type="entry name" value="AAA+_ATPase"/>
</dbReference>
<evidence type="ECO:0000313" key="10">
    <source>
        <dbReference type="EMBL" id="PTX35566.1"/>
    </source>
</evidence>
<sequence>MALTLTDIRKSFGAHAAVDGVSAEIDDGEFFVVLGPSGCGKSTLLRLVAGLEHLDGGEIALGGRTMSSPEHHVPPEARDVGVVFQSYALWPHMDVLGNVAFPIESGGGSRRKSREDARAHLRTVALEDFAARRPAELSGGQRQRVALARCLAGGARTVLMDEPLANLDPHLRAAMEEEIAAFHRKARATTIYITHDQREAMALASRVAVMARGQFQQIATPRGLYERPANAEVARFIGRSAVLDTTVLSGSAALAGRYVAVGGDVNGPAQVVLRPGDVALGDGPLQGRLSRVFYRGGVWEGLAEVQGLAEPLPVASHVPLRDGETVPLGITGGWALRRDMGQSPAPSQAPGHHAGRQVTAQPVE</sequence>
<dbReference type="SMART" id="SM00382">
    <property type="entry name" value="AAA"/>
    <property type="match status" value="1"/>
</dbReference>
<keyword evidence="3" id="KW-1003">Cell membrane</keyword>
<dbReference type="SUPFAM" id="SSF52540">
    <property type="entry name" value="P-loop containing nucleoside triphosphate hydrolases"/>
    <property type="match status" value="1"/>
</dbReference>
<dbReference type="GO" id="GO:0140359">
    <property type="term" value="F:ABC-type transporter activity"/>
    <property type="evidence" value="ECO:0007669"/>
    <property type="project" value="UniProtKB-ARBA"/>
</dbReference>
<evidence type="ECO:0000256" key="7">
    <source>
        <dbReference type="ARBA" id="ARBA00023136"/>
    </source>
</evidence>
<dbReference type="GO" id="GO:0016887">
    <property type="term" value="F:ATP hydrolysis activity"/>
    <property type="evidence" value="ECO:0007669"/>
    <property type="project" value="InterPro"/>
</dbReference>
<gene>
    <name evidence="10" type="ORF">C8N44_1711</name>
</gene>
<dbReference type="OrthoDB" id="9802264at2"/>
<dbReference type="FunFam" id="3.40.50.300:FF:000042">
    <property type="entry name" value="Maltose/maltodextrin ABC transporter, ATP-binding protein"/>
    <property type="match status" value="1"/>
</dbReference>
<evidence type="ECO:0000256" key="3">
    <source>
        <dbReference type="ARBA" id="ARBA00022475"/>
    </source>
</evidence>
<name>A0A2T5ZVH7_9RHOB</name>
<dbReference type="PROSITE" id="PS00211">
    <property type="entry name" value="ABC_TRANSPORTER_1"/>
    <property type="match status" value="1"/>
</dbReference>
<evidence type="ECO:0000256" key="8">
    <source>
        <dbReference type="SAM" id="MobiDB-lite"/>
    </source>
</evidence>
<protein>
    <submittedName>
        <fullName evidence="10">Carbohydrate ABC transporter ATP-binding protein (CUT1 family)</fullName>
    </submittedName>
</protein>
<keyword evidence="5 10" id="KW-0067">ATP-binding</keyword>
<proteinExistence type="inferred from homology"/>
<keyword evidence="2" id="KW-0813">Transport</keyword>
<keyword evidence="11" id="KW-1185">Reference proteome</keyword>
<dbReference type="PANTHER" id="PTHR43875">
    <property type="entry name" value="MALTODEXTRIN IMPORT ATP-BINDING PROTEIN MSMX"/>
    <property type="match status" value="1"/>
</dbReference>
<keyword evidence="4" id="KW-0547">Nucleotide-binding</keyword>
<reference evidence="10 11" key="1">
    <citation type="submission" date="2018-04" db="EMBL/GenBank/DDBJ databases">
        <title>Genomic Encyclopedia of Archaeal and Bacterial Type Strains, Phase II (KMG-II): from individual species to whole genera.</title>
        <authorList>
            <person name="Goeker M."/>
        </authorList>
    </citation>
    <scope>NUCLEOTIDE SEQUENCE [LARGE SCALE GENOMIC DNA]</scope>
    <source>
        <strain evidence="10 11">DSM 29329</strain>
    </source>
</reference>
<feature type="region of interest" description="Disordered" evidence="8">
    <location>
        <begin position="337"/>
        <end position="364"/>
    </location>
</feature>
<dbReference type="Gene3D" id="3.40.50.300">
    <property type="entry name" value="P-loop containing nucleotide triphosphate hydrolases"/>
    <property type="match status" value="1"/>
</dbReference>
<dbReference type="GO" id="GO:0005524">
    <property type="term" value="F:ATP binding"/>
    <property type="evidence" value="ECO:0007669"/>
    <property type="project" value="UniProtKB-KW"/>
</dbReference>
<feature type="domain" description="ABC transporter" evidence="9">
    <location>
        <begin position="3"/>
        <end position="237"/>
    </location>
</feature>
<dbReference type="GO" id="GO:0055052">
    <property type="term" value="C:ATP-binding cassette (ABC) transporter complex, substrate-binding subunit-containing"/>
    <property type="evidence" value="ECO:0007669"/>
    <property type="project" value="TreeGrafter"/>
</dbReference>
<evidence type="ECO:0000256" key="5">
    <source>
        <dbReference type="ARBA" id="ARBA00022840"/>
    </source>
</evidence>
<dbReference type="EMBL" id="QBKN01000071">
    <property type="protein sequence ID" value="PTX35566.1"/>
    <property type="molecule type" value="Genomic_DNA"/>
</dbReference>
<evidence type="ECO:0000313" key="11">
    <source>
        <dbReference type="Proteomes" id="UP000244069"/>
    </source>
</evidence>
<evidence type="ECO:0000259" key="9">
    <source>
        <dbReference type="PROSITE" id="PS50893"/>
    </source>
</evidence>
<evidence type="ECO:0000256" key="6">
    <source>
        <dbReference type="ARBA" id="ARBA00022967"/>
    </source>
</evidence>
<evidence type="ECO:0000256" key="1">
    <source>
        <dbReference type="ARBA" id="ARBA00005417"/>
    </source>
</evidence>
<dbReference type="RefSeq" id="WP_107978978.1">
    <property type="nucleotide sequence ID" value="NZ_BMEZ01000068.1"/>
</dbReference>
<dbReference type="InterPro" id="IPR047641">
    <property type="entry name" value="ABC_transpr_MalK/UgpC-like"/>
</dbReference>
<comment type="similarity">
    <text evidence="1">Belongs to the ABC transporter superfamily.</text>
</comment>
<dbReference type="InterPro" id="IPR027417">
    <property type="entry name" value="P-loop_NTPase"/>
</dbReference>
<dbReference type="InterPro" id="IPR003439">
    <property type="entry name" value="ABC_transporter-like_ATP-bd"/>
</dbReference>
<accession>A0A2T5ZVH7</accession>